<keyword evidence="4" id="KW-0862">Zinc</keyword>
<feature type="domain" description="C2HC/C3H-type" evidence="7">
    <location>
        <begin position="269"/>
        <end position="298"/>
    </location>
</feature>
<name>A0ABQ8UNP6_9EUKA</name>
<feature type="compositionally biased region" description="Low complexity" evidence="6">
    <location>
        <begin position="325"/>
        <end position="335"/>
    </location>
</feature>
<organism evidence="8 9">
    <name type="scientific">Paratrimastix pyriformis</name>
    <dbReference type="NCBI Taxonomy" id="342808"/>
    <lineage>
        <taxon>Eukaryota</taxon>
        <taxon>Metamonada</taxon>
        <taxon>Preaxostyla</taxon>
        <taxon>Paratrimastigidae</taxon>
        <taxon>Paratrimastix</taxon>
    </lineage>
</organism>
<dbReference type="InterPro" id="IPR026319">
    <property type="entry name" value="ZC2HC1A/B-like"/>
</dbReference>
<dbReference type="InterPro" id="IPR049899">
    <property type="entry name" value="Znf_C2HC_C3H"/>
</dbReference>
<feature type="region of interest" description="Disordered" evidence="6">
    <location>
        <begin position="290"/>
        <end position="335"/>
    </location>
</feature>
<dbReference type="GO" id="GO:0008270">
    <property type="term" value="F:zinc ion binding"/>
    <property type="evidence" value="ECO:0007669"/>
    <property type="project" value="UniProtKB-KW"/>
</dbReference>
<evidence type="ECO:0000256" key="6">
    <source>
        <dbReference type="SAM" id="MobiDB-lite"/>
    </source>
</evidence>
<accession>A0ABQ8UNP6</accession>
<feature type="compositionally biased region" description="Polar residues" evidence="6">
    <location>
        <begin position="514"/>
        <end position="524"/>
    </location>
</feature>
<keyword evidence="1" id="KW-0479">Metal-binding</keyword>
<evidence type="ECO:0000259" key="7">
    <source>
        <dbReference type="PROSITE" id="PS52027"/>
    </source>
</evidence>
<feature type="domain" description="C2HC/C3H-type" evidence="7">
    <location>
        <begin position="190"/>
        <end position="219"/>
    </location>
</feature>
<dbReference type="Pfam" id="PF13913">
    <property type="entry name" value="zf-C2HC_2"/>
    <property type="match status" value="6"/>
</dbReference>
<feature type="region of interest" description="Disordered" evidence="6">
    <location>
        <begin position="395"/>
        <end position="423"/>
    </location>
</feature>
<feature type="domain" description="C2HC/C3H-type" evidence="7">
    <location>
        <begin position="341"/>
        <end position="370"/>
    </location>
</feature>
<proteinExistence type="predicted"/>
<dbReference type="Gene3D" id="3.30.160.60">
    <property type="entry name" value="Classic Zinc Finger"/>
    <property type="match status" value="6"/>
</dbReference>
<dbReference type="PANTHER" id="PTHR13555:SF68">
    <property type="entry name" value="ZINC FINGER PROTEIN 474"/>
    <property type="match status" value="1"/>
</dbReference>
<evidence type="ECO:0000313" key="8">
    <source>
        <dbReference type="EMBL" id="KAJ4460087.1"/>
    </source>
</evidence>
<feature type="compositionally biased region" description="Basic and acidic residues" evidence="6">
    <location>
        <begin position="597"/>
        <end position="606"/>
    </location>
</feature>
<evidence type="ECO:0000256" key="1">
    <source>
        <dbReference type="ARBA" id="ARBA00022723"/>
    </source>
</evidence>
<gene>
    <name evidence="8" type="ORF">PAPYR_3811</name>
</gene>
<feature type="region of interest" description="Disordered" evidence="6">
    <location>
        <begin position="91"/>
        <end position="116"/>
    </location>
</feature>
<keyword evidence="3 5" id="KW-0863">Zinc-finger</keyword>
<dbReference type="PROSITE" id="PS52027">
    <property type="entry name" value="ZF_C2HC_C3H"/>
    <property type="match status" value="5"/>
</dbReference>
<evidence type="ECO:0000313" key="9">
    <source>
        <dbReference type="Proteomes" id="UP001141327"/>
    </source>
</evidence>
<dbReference type="PANTHER" id="PTHR13555">
    <property type="entry name" value="C2H2 ZINC FINGER CGI-62-RELATED"/>
    <property type="match status" value="1"/>
</dbReference>
<protein>
    <submittedName>
        <fullName evidence="8">A C2HC-type zinc-finger protein</fullName>
    </submittedName>
</protein>
<evidence type="ECO:0000256" key="2">
    <source>
        <dbReference type="ARBA" id="ARBA00022737"/>
    </source>
</evidence>
<feature type="domain" description="C2HC/C3H-type" evidence="7">
    <location>
        <begin position="426"/>
        <end position="455"/>
    </location>
</feature>
<evidence type="ECO:0000256" key="4">
    <source>
        <dbReference type="ARBA" id="ARBA00022833"/>
    </source>
</evidence>
<feature type="compositionally biased region" description="Pro residues" evidence="6">
    <location>
        <begin position="224"/>
        <end position="240"/>
    </location>
</feature>
<feature type="domain" description="C2HC/C3H-type" evidence="7">
    <location>
        <begin position="64"/>
        <end position="93"/>
    </location>
</feature>
<keyword evidence="2" id="KW-0677">Repeat</keyword>
<feature type="compositionally biased region" description="Low complexity" evidence="6">
    <location>
        <begin position="540"/>
        <end position="562"/>
    </location>
</feature>
<evidence type="ECO:0000256" key="5">
    <source>
        <dbReference type="PROSITE-ProRule" id="PRU01371"/>
    </source>
</evidence>
<reference evidence="8" key="1">
    <citation type="journal article" date="2022" name="bioRxiv">
        <title>Genomics of Preaxostyla Flagellates Illuminates Evolutionary Transitions and the Path Towards Mitochondrial Loss.</title>
        <authorList>
            <person name="Novak L.V.F."/>
            <person name="Treitli S.C."/>
            <person name="Pyrih J."/>
            <person name="Halakuc P."/>
            <person name="Pipaliya S.V."/>
            <person name="Vacek V."/>
            <person name="Brzon O."/>
            <person name="Soukal P."/>
            <person name="Eme L."/>
            <person name="Dacks J.B."/>
            <person name="Karnkowska A."/>
            <person name="Elias M."/>
            <person name="Hampl V."/>
        </authorList>
    </citation>
    <scope>NUCLEOTIDE SEQUENCE</scope>
    <source>
        <strain evidence="8">RCP-MX</strain>
    </source>
</reference>
<evidence type="ECO:0000256" key="3">
    <source>
        <dbReference type="ARBA" id="ARBA00022771"/>
    </source>
</evidence>
<feature type="region of interest" description="Disordered" evidence="6">
    <location>
        <begin position="450"/>
        <end position="632"/>
    </location>
</feature>
<keyword evidence="9" id="KW-1185">Reference proteome</keyword>
<feature type="compositionally biased region" description="Pro residues" evidence="6">
    <location>
        <begin position="495"/>
        <end position="504"/>
    </location>
</feature>
<feature type="region of interest" description="Disordered" evidence="6">
    <location>
        <begin position="221"/>
        <end position="268"/>
    </location>
</feature>
<feature type="compositionally biased region" description="Pro residues" evidence="6">
    <location>
        <begin position="404"/>
        <end position="421"/>
    </location>
</feature>
<dbReference type="Proteomes" id="UP001141327">
    <property type="component" value="Unassembled WGS sequence"/>
</dbReference>
<dbReference type="EMBL" id="JAPMOS010000015">
    <property type="protein sequence ID" value="KAJ4460087.1"/>
    <property type="molecule type" value="Genomic_DNA"/>
</dbReference>
<feature type="region of interest" description="Disordered" evidence="6">
    <location>
        <begin position="40"/>
        <end position="60"/>
    </location>
</feature>
<comment type="caution">
    <text evidence="8">The sequence shown here is derived from an EMBL/GenBank/DDBJ whole genome shotgun (WGS) entry which is preliminary data.</text>
</comment>
<sequence length="664" mass="69751">MRAVEAYNQAAWAISQQALNDCPFCHRRFNPDALAGHLNSCSKRDGQDPFSPPGKSPGATSRPRMLVCYICGREYGSASLPIHQKQCMERWQSDQAKLPPEQRRPLPRPPTEAGLSLGTMNQDERDQFNEAAFKGYTSQAGDASGTMSPNKVLVVENQLAVVRGEGPRVAVRGVGGGTGEVGRLRRGASNLEPCPNCGRRFNPEALKIHLRSCRADRVLSPLKPQAPAPAPGPASPPAPAAPTGGGDLPIRRGAPAPPPDEGTGPAEGDLVPCAKCGRRFAADRIARHEATCKAERRPPPQPEPTAQAAMGQGAPVGLPNRAGFGPSAAAPPMEAANGAGPLEPCPRCGRRFAPERLPRHMQACKGTVQAVRAHQNDVALHPITIIHHSLETCIPRPSRAPQAPTAPSPRDPLSSLPPPPPDPHDDYVECRYCGRRFAPDRAEKHINACRNIINRPRRPRTQHLSPIPTPDPTTPLHRPRSRRCLGSRSDALPGRPGPGPPAAPGPGLTGYAPSSGTAGRSSLTAGPGRGLSAGPPSRIPAPAARTGAPRPGGAPGSAAGSSNVRRPTPPGAVPRIAQPEGDGGADPAVPLSPALQRRAEQERRFSELQAMQREMGASSRRPPASTGAPGPAPHRAGCFCIQCGAPATAEGQRFCGFCGQPMRA</sequence>